<feature type="compositionally biased region" description="Basic and acidic residues" evidence="4">
    <location>
        <begin position="574"/>
        <end position="585"/>
    </location>
</feature>
<feature type="region of interest" description="Disordered" evidence="4">
    <location>
        <begin position="198"/>
        <end position="228"/>
    </location>
</feature>
<reference evidence="5 6" key="1">
    <citation type="journal article" date="2024" name="Plant J.">
        <title>Genome sequences and population genomics reveal climatic adaptation and genomic divergence between two closely related sweetgum species.</title>
        <authorList>
            <person name="Xu W.Q."/>
            <person name="Ren C.Q."/>
            <person name="Zhang X.Y."/>
            <person name="Comes H.P."/>
            <person name="Liu X.H."/>
            <person name="Li Y.G."/>
            <person name="Kettle C.J."/>
            <person name="Jalonen R."/>
            <person name="Gaisberger H."/>
            <person name="Ma Y.Z."/>
            <person name="Qiu Y.X."/>
        </authorList>
    </citation>
    <scope>NUCLEOTIDE SEQUENCE [LARGE SCALE GENOMIC DNA]</scope>
    <source>
        <strain evidence="5">Hangzhou</strain>
    </source>
</reference>
<dbReference type="GO" id="GO:0051455">
    <property type="term" value="P:spindle attachment to meiosis I kinetochore"/>
    <property type="evidence" value="ECO:0007669"/>
    <property type="project" value="TreeGrafter"/>
</dbReference>
<keyword evidence="6" id="KW-1185">Reference proteome</keyword>
<dbReference type="AlphaFoldDB" id="A0AAP0WVJ1"/>
<organism evidence="5 6">
    <name type="scientific">Liquidambar formosana</name>
    <name type="common">Formosan gum</name>
    <dbReference type="NCBI Taxonomy" id="63359"/>
    <lineage>
        <taxon>Eukaryota</taxon>
        <taxon>Viridiplantae</taxon>
        <taxon>Streptophyta</taxon>
        <taxon>Embryophyta</taxon>
        <taxon>Tracheophyta</taxon>
        <taxon>Spermatophyta</taxon>
        <taxon>Magnoliopsida</taxon>
        <taxon>eudicotyledons</taxon>
        <taxon>Gunneridae</taxon>
        <taxon>Pentapetalae</taxon>
        <taxon>Saxifragales</taxon>
        <taxon>Altingiaceae</taxon>
        <taxon>Liquidambar</taxon>
    </lineage>
</organism>
<evidence type="ECO:0000313" key="5">
    <source>
        <dbReference type="EMBL" id="KAK9280987.1"/>
    </source>
</evidence>
<dbReference type="PANTHER" id="PTHR16684">
    <property type="entry name" value="CENTROMERE PROTEIN C"/>
    <property type="match status" value="1"/>
</dbReference>
<feature type="compositionally biased region" description="Basic residues" evidence="4">
    <location>
        <begin position="608"/>
        <end position="622"/>
    </location>
</feature>
<evidence type="ECO:0000256" key="2">
    <source>
        <dbReference type="ARBA" id="ARBA00010291"/>
    </source>
</evidence>
<evidence type="ECO:0000256" key="3">
    <source>
        <dbReference type="ARBA" id="ARBA00023242"/>
    </source>
</evidence>
<feature type="region of interest" description="Disordered" evidence="4">
    <location>
        <begin position="456"/>
        <end position="494"/>
    </location>
</feature>
<feature type="compositionally biased region" description="Basic and acidic residues" evidence="4">
    <location>
        <begin position="540"/>
        <end position="565"/>
    </location>
</feature>
<dbReference type="GO" id="GO:0051315">
    <property type="term" value="P:attachment of mitotic spindle microtubules to kinetochore"/>
    <property type="evidence" value="ECO:0007669"/>
    <property type="project" value="TreeGrafter"/>
</dbReference>
<gene>
    <name evidence="5" type="ORF">L1049_003878</name>
</gene>
<keyword evidence="3" id="KW-0539">Nucleus</keyword>
<feature type="region of interest" description="Disordered" evidence="4">
    <location>
        <begin position="518"/>
        <end position="626"/>
    </location>
</feature>
<feature type="compositionally biased region" description="Basic and acidic residues" evidence="4">
    <location>
        <begin position="474"/>
        <end position="494"/>
    </location>
</feature>
<feature type="region of interest" description="Disordered" evidence="4">
    <location>
        <begin position="292"/>
        <end position="343"/>
    </location>
</feature>
<proteinExistence type="inferred from homology"/>
<dbReference type="GO" id="GO:0019237">
    <property type="term" value="F:centromeric DNA binding"/>
    <property type="evidence" value="ECO:0007669"/>
    <property type="project" value="InterPro"/>
</dbReference>
<comment type="caution">
    <text evidence="5">The sequence shown here is derived from an EMBL/GenBank/DDBJ whole genome shotgun (WGS) entry which is preliminary data.</text>
</comment>
<name>A0AAP0WVJ1_LIQFO</name>
<comment type="subcellular location">
    <subcellularLocation>
        <location evidence="1">Nucleus</location>
    </subcellularLocation>
</comment>
<evidence type="ECO:0000256" key="4">
    <source>
        <dbReference type="SAM" id="MobiDB-lite"/>
    </source>
</evidence>
<dbReference type="GO" id="GO:0005634">
    <property type="term" value="C:nucleus"/>
    <property type="evidence" value="ECO:0007669"/>
    <property type="project" value="UniProtKB-SubCell"/>
</dbReference>
<comment type="similarity">
    <text evidence="2">Belongs to the CENP-C/MIF2 family.</text>
</comment>
<dbReference type="PANTHER" id="PTHR16684:SF11">
    <property type="entry name" value="CENTROMERE PROTEIN C"/>
    <property type="match status" value="1"/>
</dbReference>
<accession>A0AAP0WVJ1</accession>
<dbReference type="InterPro" id="IPR028386">
    <property type="entry name" value="CENP-C/Mif2/cnp3"/>
</dbReference>
<dbReference type="GO" id="GO:0000776">
    <property type="term" value="C:kinetochore"/>
    <property type="evidence" value="ECO:0007669"/>
    <property type="project" value="InterPro"/>
</dbReference>
<dbReference type="EMBL" id="JBBPBK010000007">
    <property type="protein sequence ID" value="KAK9280987.1"/>
    <property type="molecule type" value="Genomic_DNA"/>
</dbReference>
<evidence type="ECO:0000256" key="1">
    <source>
        <dbReference type="ARBA" id="ARBA00004123"/>
    </source>
</evidence>
<sequence>MVNEERSSDLVDPLQNYSVLSLFPQTFGDSNHAPNPNDPNDVEYLHSVLRTMALRSPQKLLDQAKTIVDSSGEDKNEFVAAKGKENPRGCRPGLGLGRKRARFSLKPNSSQPDVSLEEPSLNIDQLQDPEEFFLAYEKFENAKKELQRQRGGVLMELNQNNPSTIARRRRPGILGRSATYKHRYPLTLSNNDETFVSSQETFEQDIHSPSTYSSQKETTDPNVASQESELAGSIAKTETKVNKLLDELLSVNYEDLEGDGALTLLQERLQIKPIDLDKLCLPDLHDIRRNDFKDFGGNLPKPRNSLSDIHNKLKGMSSKTPVKHRQEAESSAHPLASPTPPKSPFASISILRKRILQSNPSHDPFSAFDIDLSPARNSSAAERIDKYSDLVDTGKELGFSGKLKSLILDENETRVANTGSCEVPREDSARRFNNSVTNNLSSLDVGTDVHLSGSVDLRDNVGDSNMDEIVMDDSSSRPEMEPKGSHEVLTEDSARRFNKSVTDNLSSLSVGTDVHLSGSHIDLKDNVGDSNMDDIVMDDTSSRPETEPKDHSSPTTTEHHAEDGPSKTLDSGSEEQHIERIEEPSRIILNEQSKEKTPPHHVLNKQSKVSRRPRKEHKRKELSRRQSLAGAGMFWESGVRRSTRIKTRPLEYWKGERFLYGRIHQSLATVIGLKYISPAKGDGKAAIKVKSYVSDEHKELVELAALH</sequence>
<dbReference type="Proteomes" id="UP001415857">
    <property type="component" value="Unassembled WGS sequence"/>
</dbReference>
<dbReference type="GO" id="GO:0051382">
    <property type="term" value="P:kinetochore assembly"/>
    <property type="evidence" value="ECO:0007669"/>
    <property type="project" value="InterPro"/>
</dbReference>
<evidence type="ECO:0000313" key="6">
    <source>
        <dbReference type="Proteomes" id="UP001415857"/>
    </source>
</evidence>
<protein>
    <recommendedName>
        <fullName evidence="7">Centromere protein C</fullName>
    </recommendedName>
</protein>
<evidence type="ECO:0008006" key="7">
    <source>
        <dbReference type="Google" id="ProtNLM"/>
    </source>
</evidence>